<proteinExistence type="predicted"/>
<sequence>MGMMKKVMLALSLCMMLIFAAGCGNGNRNGGERASHNGSGDHSGHEAHGQDEAVPDLIKVDLQVPTEVKVNELATITARVTQNDQAVDDADKVEFEYWLKGEEQHQQAEGSFTQDGTYQIERTFDKAGTYNVISHVTARDMHSMPKKQFEVKS</sequence>
<dbReference type="AlphaFoldDB" id="M9L771"/>
<dbReference type="EMBL" id="BALG01000002">
    <property type="protein sequence ID" value="GAC40727.1"/>
    <property type="molecule type" value="Genomic_DNA"/>
</dbReference>
<feature type="signal peptide" evidence="1">
    <location>
        <begin position="1"/>
        <end position="20"/>
    </location>
</feature>
<dbReference type="Pfam" id="PF13115">
    <property type="entry name" value="YtkA"/>
    <property type="match status" value="1"/>
</dbReference>
<evidence type="ECO:0000313" key="3">
    <source>
        <dbReference type="EMBL" id="GAC40727.1"/>
    </source>
</evidence>
<comment type="caution">
    <text evidence="3">The sequence shown here is derived from an EMBL/GenBank/DDBJ whole genome shotgun (WGS) entry which is preliminary data.</text>
</comment>
<feature type="domain" description="YtkA-like" evidence="2">
    <location>
        <begin position="56"/>
        <end position="135"/>
    </location>
</feature>
<name>M9L771_PAEPP</name>
<reference evidence="3 4" key="1">
    <citation type="submission" date="2012-10" db="EMBL/GenBank/DDBJ databases">
        <title>Draft Genome Sequence of Paenibacillus popilliae ATCC 14706T.</title>
        <authorList>
            <person name="Iiyama K."/>
            <person name="Mori K."/>
            <person name="Mon H."/>
            <person name="Chieda Y."/>
            <person name="Lee J.M."/>
            <person name="Kusakabe T."/>
            <person name="Tashiro K."/>
            <person name="Asano S."/>
            <person name="Yasunaga-Aoki C."/>
            <person name="Shimizu S."/>
        </authorList>
    </citation>
    <scope>NUCLEOTIDE SEQUENCE [LARGE SCALE GENOMIC DNA]</scope>
    <source>
        <strain evidence="3 4">ATCC 14706</strain>
    </source>
</reference>
<accession>M9L771</accession>
<dbReference type="InterPro" id="IPR032693">
    <property type="entry name" value="YtkA-like_dom"/>
</dbReference>
<dbReference type="Proteomes" id="UP000029453">
    <property type="component" value="Unassembled WGS sequence"/>
</dbReference>
<gene>
    <name evidence="3" type="ORF">PPOP_0054</name>
</gene>
<organism evidence="3 4">
    <name type="scientific">Paenibacillus popilliae ATCC 14706</name>
    <dbReference type="NCBI Taxonomy" id="1212764"/>
    <lineage>
        <taxon>Bacteria</taxon>
        <taxon>Bacillati</taxon>
        <taxon>Bacillota</taxon>
        <taxon>Bacilli</taxon>
        <taxon>Bacillales</taxon>
        <taxon>Paenibacillaceae</taxon>
        <taxon>Paenibacillus</taxon>
    </lineage>
</organism>
<feature type="chain" id="PRO_5004099657" description="YtkA-like domain-containing protein" evidence="1">
    <location>
        <begin position="21"/>
        <end position="153"/>
    </location>
</feature>
<evidence type="ECO:0000313" key="4">
    <source>
        <dbReference type="Proteomes" id="UP000029453"/>
    </source>
</evidence>
<evidence type="ECO:0000256" key="1">
    <source>
        <dbReference type="SAM" id="SignalP"/>
    </source>
</evidence>
<keyword evidence="4" id="KW-1185">Reference proteome</keyword>
<protein>
    <recommendedName>
        <fullName evidence="2">YtkA-like domain-containing protein</fullName>
    </recommendedName>
</protein>
<evidence type="ECO:0000259" key="2">
    <source>
        <dbReference type="Pfam" id="PF13115"/>
    </source>
</evidence>
<keyword evidence="1" id="KW-0732">Signal</keyword>
<dbReference type="PROSITE" id="PS51257">
    <property type="entry name" value="PROKAR_LIPOPROTEIN"/>
    <property type="match status" value="1"/>
</dbReference>